<accession>A0A2U1MML1</accession>
<dbReference type="AlphaFoldDB" id="A0A2U1MML1"/>
<keyword evidence="2" id="KW-1185">Reference proteome</keyword>
<dbReference type="EMBL" id="PKPP01004856">
    <property type="protein sequence ID" value="PWA62495.1"/>
    <property type="molecule type" value="Genomic_DNA"/>
</dbReference>
<gene>
    <name evidence="1" type="ORF">CTI12_AA363450</name>
</gene>
<evidence type="ECO:0000313" key="2">
    <source>
        <dbReference type="Proteomes" id="UP000245207"/>
    </source>
</evidence>
<protein>
    <submittedName>
        <fullName evidence="1">Uncharacterized protein</fullName>
    </submittedName>
</protein>
<reference evidence="1 2" key="1">
    <citation type="journal article" date="2018" name="Mol. Plant">
        <title>The genome of Artemisia annua provides insight into the evolution of Asteraceae family and artemisinin biosynthesis.</title>
        <authorList>
            <person name="Shen Q."/>
            <person name="Zhang L."/>
            <person name="Liao Z."/>
            <person name="Wang S."/>
            <person name="Yan T."/>
            <person name="Shi P."/>
            <person name="Liu M."/>
            <person name="Fu X."/>
            <person name="Pan Q."/>
            <person name="Wang Y."/>
            <person name="Lv Z."/>
            <person name="Lu X."/>
            <person name="Zhang F."/>
            <person name="Jiang W."/>
            <person name="Ma Y."/>
            <person name="Chen M."/>
            <person name="Hao X."/>
            <person name="Li L."/>
            <person name="Tang Y."/>
            <person name="Lv G."/>
            <person name="Zhou Y."/>
            <person name="Sun X."/>
            <person name="Brodelius P.E."/>
            <person name="Rose J.K.C."/>
            <person name="Tang K."/>
        </authorList>
    </citation>
    <scope>NUCLEOTIDE SEQUENCE [LARGE SCALE GENOMIC DNA]</scope>
    <source>
        <strain evidence="2">cv. Huhao1</strain>
        <tissue evidence="1">Leaf</tissue>
    </source>
</reference>
<name>A0A2U1MML1_ARTAN</name>
<dbReference type="Proteomes" id="UP000245207">
    <property type="component" value="Unassembled WGS sequence"/>
</dbReference>
<sequence>MSEITSSSLEMSQWKYVQCCGPIELDTFWPNSSWMSAITMNAPLEAKRRAVASPIPLAPPVIIDIFPESFNASVVTAAIFVVK</sequence>
<evidence type="ECO:0000313" key="1">
    <source>
        <dbReference type="EMBL" id="PWA62495.1"/>
    </source>
</evidence>
<proteinExistence type="predicted"/>
<dbReference type="OrthoDB" id="1601496at2759"/>
<comment type="caution">
    <text evidence="1">The sequence shown here is derived from an EMBL/GenBank/DDBJ whole genome shotgun (WGS) entry which is preliminary data.</text>
</comment>
<organism evidence="1 2">
    <name type="scientific">Artemisia annua</name>
    <name type="common">Sweet wormwood</name>
    <dbReference type="NCBI Taxonomy" id="35608"/>
    <lineage>
        <taxon>Eukaryota</taxon>
        <taxon>Viridiplantae</taxon>
        <taxon>Streptophyta</taxon>
        <taxon>Embryophyta</taxon>
        <taxon>Tracheophyta</taxon>
        <taxon>Spermatophyta</taxon>
        <taxon>Magnoliopsida</taxon>
        <taxon>eudicotyledons</taxon>
        <taxon>Gunneridae</taxon>
        <taxon>Pentapetalae</taxon>
        <taxon>asterids</taxon>
        <taxon>campanulids</taxon>
        <taxon>Asterales</taxon>
        <taxon>Asteraceae</taxon>
        <taxon>Asteroideae</taxon>
        <taxon>Anthemideae</taxon>
        <taxon>Artemisiinae</taxon>
        <taxon>Artemisia</taxon>
    </lineage>
</organism>